<dbReference type="EMBL" id="GL870943">
    <property type="protein sequence ID" value="EGC40341.1"/>
    <property type="molecule type" value="Genomic_DNA"/>
</dbReference>
<dbReference type="RefSeq" id="XP_003283092.1">
    <property type="nucleotide sequence ID" value="XM_003283044.1"/>
</dbReference>
<dbReference type="InParanoid" id="F0Z6M9"/>
<dbReference type="KEGG" id="dpp:DICPUDRAFT_74105"/>
<dbReference type="GeneID" id="10503525"/>
<gene>
    <name evidence="1" type="ORF">DICPUDRAFT_74105</name>
</gene>
<keyword evidence="2" id="KW-1185">Reference proteome</keyword>
<reference evidence="2" key="1">
    <citation type="journal article" date="2011" name="Genome Biol.">
        <title>Comparative genomics of the social amoebae Dictyostelium discoideum and Dictyostelium purpureum.</title>
        <authorList>
            <consortium name="US DOE Joint Genome Institute (JGI-PGF)"/>
            <person name="Sucgang R."/>
            <person name="Kuo A."/>
            <person name="Tian X."/>
            <person name="Salerno W."/>
            <person name="Parikh A."/>
            <person name="Feasley C.L."/>
            <person name="Dalin E."/>
            <person name="Tu H."/>
            <person name="Huang E."/>
            <person name="Barry K."/>
            <person name="Lindquist E."/>
            <person name="Shapiro H."/>
            <person name="Bruce D."/>
            <person name="Schmutz J."/>
            <person name="Salamov A."/>
            <person name="Fey P."/>
            <person name="Gaudet P."/>
            <person name="Anjard C."/>
            <person name="Babu M.M."/>
            <person name="Basu S."/>
            <person name="Bushmanova Y."/>
            <person name="van der Wel H."/>
            <person name="Katoh-Kurasawa M."/>
            <person name="Dinh C."/>
            <person name="Coutinho P.M."/>
            <person name="Saito T."/>
            <person name="Elias M."/>
            <person name="Schaap P."/>
            <person name="Kay R.R."/>
            <person name="Henrissat B."/>
            <person name="Eichinger L."/>
            <person name="Rivero F."/>
            <person name="Putnam N.H."/>
            <person name="West C.M."/>
            <person name="Loomis W.F."/>
            <person name="Chisholm R.L."/>
            <person name="Shaulsky G."/>
            <person name="Strassmann J.E."/>
            <person name="Queller D.C."/>
            <person name="Kuspa A."/>
            <person name="Grigoriev I.V."/>
        </authorList>
    </citation>
    <scope>NUCLEOTIDE SEQUENCE [LARGE SCALE GENOMIC DNA]</scope>
    <source>
        <strain evidence="2">QSDP1</strain>
    </source>
</reference>
<dbReference type="Proteomes" id="UP000001064">
    <property type="component" value="Unassembled WGS sequence"/>
</dbReference>
<evidence type="ECO:0000313" key="1">
    <source>
        <dbReference type="EMBL" id="EGC40341.1"/>
    </source>
</evidence>
<protein>
    <submittedName>
        <fullName evidence="1">Uncharacterized protein</fullName>
    </submittedName>
</protein>
<name>F0Z6M9_DICPU</name>
<proteinExistence type="predicted"/>
<dbReference type="VEuPathDB" id="AmoebaDB:DICPUDRAFT_74105"/>
<organism evidence="1 2">
    <name type="scientific">Dictyostelium purpureum</name>
    <name type="common">Slime mold</name>
    <dbReference type="NCBI Taxonomy" id="5786"/>
    <lineage>
        <taxon>Eukaryota</taxon>
        <taxon>Amoebozoa</taxon>
        <taxon>Evosea</taxon>
        <taxon>Eumycetozoa</taxon>
        <taxon>Dictyostelia</taxon>
        <taxon>Dictyosteliales</taxon>
        <taxon>Dictyosteliaceae</taxon>
        <taxon>Dictyostelium</taxon>
    </lineage>
</organism>
<evidence type="ECO:0000313" key="2">
    <source>
        <dbReference type="Proteomes" id="UP000001064"/>
    </source>
</evidence>
<accession>F0Z6M9</accession>
<dbReference type="AlphaFoldDB" id="F0Z6M9"/>
<sequence length="162" mass="18779">MLITFVLDINEYDGGGCEQTCNNLMGSLKYICDPGNILDLKMHLWQVGIISWHCFHLVILRLKKIIVLHQTHIKSPIKEFIEFKPSSSSSSDNEKLSKIISGQFNFFKNQYKLLIVIEDTITIVQYQQKSNKTFEKVMGLPIIDDNCPASKLQFNVHELYYY</sequence>